<proteinExistence type="predicted"/>
<protein>
    <submittedName>
        <fullName evidence="1">Uncharacterized protein</fullName>
    </submittedName>
</protein>
<dbReference type="AlphaFoldDB" id="A0A3B0Y8F1"/>
<accession>A0A3B0Y8F1</accession>
<dbReference type="EMBL" id="UOFJ01000521">
    <property type="protein sequence ID" value="VAW70439.1"/>
    <property type="molecule type" value="Genomic_DNA"/>
</dbReference>
<organism evidence="1">
    <name type="scientific">hydrothermal vent metagenome</name>
    <dbReference type="NCBI Taxonomy" id="652676"/>
    <lineage>
        <taxon>unclassified sequences</taxon>
        <taxon>metagenomes</taxon>
        <taxon>ecological metagenomes</taxon>
    </lineage>
</organism>
<reference evidence="1" key="1">
    <citation type="submission" date="2018-06" db="EMBL/GenBank/DDBJ databases">
        <authorList>
            <person name="Zhirakovskaya E."/>
        </authorList>
    </citation>
    <scope>NUCLEOTIDE SEQUENCE</scope>
</reference>
<feature type="non-terminal residue" evidence="1">
    <location>
        <position position="1"/>
    </location>
</feature>
<name>A0A3B0Y8F1_9ZZZZ</name>
<evidence type="ECO:0000313" key="1">
    <source>
        <dbReference type="EMBL" id="VAW70439.1"/>
    </source>
</evidence>
<sequence length="67" mass="7636">AYALKSGAIIKIHKGTMKVGGERMNFIYYSAYNISQGMTEYFMNSTQTDKKSKETFFYDFIAIANSI</sequence>
<gene>
    <name evidence="1" type="ORF">MNBD_GAMMA10-485</name>
</gene>